<keyword evidence="3" id="KW-1185">Reference proteome</keyword>
<dbReference type="AlphaFoldDB" id="A0A177N1V1"/>
<evidence type="ECO:0000313" key="2">
    <source>
        <dbReference type="EMBL" id="OAI11845.1"/>
    </source>
</evidence>
<feature type="signal peptide" evidence="1">
    <location>
        <begin position="1"/>
        <end position="19"/>
    </location>
</feature>
<protein>
    <submittedName>
        <fullName evidence="2">Uncharacterized protein</fullName>
    </submittedName>
</protein>
<accession>A0A177N1V1</accession>
<organism evidence="2 3">
    <name type="scientific">Methylomonas koyamae</name>
    <dbReference type="NCBI Taxonomy" id="702114"/>
    <lineage>
        <taxon>Bacteria</taxon>
        <taxon>Pseudomonadati</taxon>
        <taxon>Pseudomonadota</taxon>
        <taxon>Gammaproteobacteria</taxon>
        <taxon>Methylococcales</taxon>
        <taxon>Methylococcaceae</taxon>
        <taxon>Methylomonas</taxon>
    </lineage>
</organism>
<dbReference type="Proteomes" id="UP000077628">
    <property type="component" value="Unassembled WGS sequence"/>
</dbReference>
<sequence length="126" mass="14183">MKNITLALVLSVVASQAFADVPLQSGDEVQGSWKLEYTKKSAATQETIKREDTWTFGAGKVTITHIPREGSYYDQSPVNYEVENGKLKISLLGRSDKFDIFSLVEKDDKTMTLKGKFGDIYHFNKK</sequence>
<keyword evidence="1" id="KW-0732">Signal</keyword>
<reference evidence="3" key="1">
    <citation type="submission" date="2016-03" db="EMBL/GenBank/DDBJ databases">
        <authorList>
            <person name="Heylen K."/>
            <person name="De Vos P."/>
            <person name="Vekeman B."/>
        </authorList>
    </citation>
    <scope>NUCLEOTIDE SEQUENCE [LARGE SCALE GENOMIC DNA]</scope>
    <source>
        <strain evidence="3">R-45383</strain>
    </source>
</reference>
<dbReference type="OrthoDB" id="5568720at2"/>
<comment type="caution">
    <text evidence="2">The sequence shown here is derived from an EMBL/GenBank/DDBJ whole genome shotgun (WGS) entry which is preliminary data.</text>
</comment>
<dbReference type="RefSeq" id="WP_064031599.1">
    <property type="nucleotide sequence ID" value="NZ_LUUK01000226.1"/>
</dbReference>
<evidence type="ECO:0000256" key="1">
    <source>
        <dbReference type="SAM" id="SignalP"/>
    </source>
</evidence>
<proteinExistence type="predicted"/>
<dbReference type="EMBL" id="LUUK01000226">
    <property type="protein sequence ID" value="OAI11845.1"/>
    <property type="molecule type" value="Genomic_DNA"/>
</dbReference>
<name>A0A177N1V1_9GAMM</name>
<evidence type="ECO:0000313" key="3">
    <source>
        <dbReference type="Proteomes" id="UP000077628"/>
    </source>
</evidence>
<gene>
    <name evidence="2" type="ORF">A1355_15215</name>
</gene>
<feature type="chain" id="PRO_5008068668" evidence="1">
    <location>
        <begin position="20"/>
        <end position="126"/>
    </location>
</feature>